<name>A0A8S8XDF6_9PROT</name>
<feature type="domain" description="Metallo-beta-lactamase" evidence="2">
    <location>
        <begin position="54"/>
        <end position="243"/>
    </location>
</feature>
<dbReference type="PANTHER" id="PTHR42951">
    <property type="entry name" value="METALLO-BETA-LACTAMASE DOMAIN-CONTAINING"/>
    <property type="match status" value="1"/>
</dbReference>
<dbReference type="SUPFAM" id="SSF56281">
    <property type="entry name" value="Metallo-hydrolase/oxidoreductase"/>
    <property type="match status" value="1"/>
</dbReference>
<feature type="signal peptide" evidence="1">
    <location>
        <begin position="1"/>
        <end position="17"/>
    </location>
</feature>
<reference evidence="3" key="1">
    <citation type="submission" date="2021-02" db="EMBL/GenBank/DDBJ databases">
        <title>Genome sequence of Rhodospirillales sp. strain TMPK1 isolated from soil.</title>
        <authorList>
            <person name="Nakai R."/>
            <person name="Kusada H."/>
            <person name="Tamaki H."/>
        </authorList>
    </citation>
    <scope>NUCLEOTIDE SEQUENCE</scope>
    <source>
        <strain evidence="3">TMPK1</strain>
    </source>
</reference>
<gene>
    <name evidence="3" type="ORF">TMPK1_29610</name>
</gene>
<dbReference type="NCBIfam" id="NF012229">
    <property type="entry name" value="bla_class_B_core"/>
    <property type="match status" value="1"/>
</dbReference>
<feature type="chain" id="PRO_5035935869" evidence="1">
    <location>
        <begin position="18"/>
        <end position="289"/>
    </location>
</feature>
<dbReference type="InterPro" id="IPR001279">
    <property type="entry name" value="Metallo-B-lactamas"/>
</dbReference>
<dbReference type="NCBIfam" id="NF033105">
    <property type="entry name" value="bla_subclass_B3"/>
    <property type="match status" value="1"/>
</dbReference>
<dbReference type="Gene3D" id="3.60.15.10">
    <property type="entry name" value="Ribonuclease Z/Hydroxyacylglutathione hydrolase-like"/>
    <property type="match status" value="1"/>
</dbReference>
<evidence type="ECO:0000259" key="2">
    <source>
        <dbReference type="SMART" id="SM00849"/>
    </source>
</evidence>
<dbReference type="InterPro" id="IPR036866">
    <property type="entry name" value="RibonucZ/Hydroxyglut_hydro"/>
</dbReference>
<proteinExistence type="predicted"/>
<dbReference type="Pfam" id="PF00753">
    <property type="entry name" value="Lactamase_B"/>
    <property type="match status" value="1"/>
</dbReference>
<dbReference type="SMART" id="SM00849">
    <property type="entry name" value="Lactamase_B"/>
    <property type="match status" value="1"/>
</dbReference>
<evidence type="ECO:0000256" key="1">
    <source>
        <dbReference type="SAM" id="SignalP"/>
    </source>
</evidence>
<evidence type="ECO:0000313" key="3">
    <source>
        <dbReference type="EMBL" id="GIL40724.1"/>
    </source>
</evidence>
<dbReference type="Proteomes" id="UP000681075">
    <property type="component" value="Unassembled WGS sequence"/>
</dbReference>
<sequence>MKYLLLGLLAATSFAHAAQDPLTKPIAEKQVAQLLTPQAPVKVYGNTYFVGFGRLAVALIKTDAGLVLIDGAVPQSVAAVEANIKQLGFRMQDIKYILNTEVHYDHSGGIAALARDSGATVLASTHGAKALRAGRSDKDDPQFGGALHDTPVPAKLRAVRDGEQIRLGGTTITAHYTPGHTPGSTSWTWDSCDNGSCKHVVFGASLNPISADGFKFDPTVTPIFRKTFQTVANLPCDILIPSHPDAAGIDEKLKQLATDPNAMIDPGACRAFAGKYEKLFDARLAKEKS</sequence>
<protein>
    <submittedName>
        <fullName evidence="3">CAU/MBL1b family subclass B3 metallo-beta-lactamase</fullName>
    </submittedName>
</protein>
<comment type="caution">
    <text evidence="3">The sequence shown here is derived from an EMBL/GenBank/DDBJ whole genome shotgun (WGS) entry which is preliminary data.</text>
</comment>
<keyword evidence="4" id="KW-1185">Reference proteome</keyword>
<dbReference type="InterPro" id="IPR050855">
    <property type="entry name" value="NDM-1-like"/>
</dbReference>
<accession>A0A8S8XDF6</accession>
<dbReference type="AlphaFoldDB" id="A0A8S8XDF6"/>
<evidence type="ECO:0000313" key="4">
    <source>
        <dbReference type="Proteomes" id="UP000681075"/>
    </source>
</evidence>
<dbReference type="EMBL" id="BOPV01000001">
    <property type="protein sequence ID" value="GIL40724.1"/>
    <property type="molecule type" value="Genomic_DNA"/>
</dbReference>
<dbReference type="PANTHER" id="PTHR42951:SF17">
    <property type="entry name" value="METALLO-BETA-LACTAMASE DOMAIN-CONTAINING PROTEIN"/>
    <property type="match status" value="1"/>
</dbReference>
<dbReference type="RefSeq" id="WP_420243904.1">
    <property type="nucleotide sequence ID" value="NZ_BOPV01000001.1"/>
</dbReference>
<keyword evidence="1" id="KW-0732">Signal</keyword>
<organism evidence="3 4">
    <name type="scientific">Roseiterribacter gracilis</name>
    <dbReference type="NCBI Taxonomy" id="2812848"/>
    <lineage>
        <taxon>Bacteria</taxon>
        <taxon>Pseudomonadati</taxon>
        <taxon>Pseudomonadota</taxon>
        <taxon>Alphaproteobacteria</taxon>
        <taxon>Rhodospirillales</taxon>
        <taxon>Roseiterribacteraceae</taxon>
        <taxon>Roseiterribacter</taxon>
    </lineage>
</organism>